<sequence length="603" mass="64770">MTKIAERKVDKHATAKHVLKRPPGEGRTGGEILVACLEALGVETIFGLCGHGVIGFMDALHGSKLNLISFRHEQFAAHAADGYFRVTHKPGVVMTHLGPGMTNAITGVVNAALDSTAMVVISGDIPSQHFGRDAHQEIKMHGDATQFEMYKPFVKRAWKVQSVEALPSIIARAFTVATSGRPGPVLIDVPMDMFSRRSDVKIPAFTPAKVNVTRQRGDSEAIARAADLLASAKAPAIYAGGGVTLSEASAELTAVAEYLGIPVCTSLMGKGSINENNPLALGMTGFWGTKISNTAVREADVILAVGTKFAEADCSSWMPEYTFNIPPTRLIHIDIDPEEIGKNYPTEVAIVGDAKSVLEDLLAAVAARQPKRDWKDQPRTADLVGQKLAWWEALRNVPGLDNTPIHPGRILAEVRAALPDDGIVVTDVGWNKNGLAQQFPIVKPQTHFPPGGFATMGFGPAAVIGAKVGAPDKVVMTLIGDGAMSSVTGVLATAREQNTKAIWLVMNNYAFGTIYGLQQHSYHRDIGTLFVDKRTGESCGPNFAEVAKGFGVASRRVEKPEDLRPALQEAIAHDGPFLLDVVMDKTIAVPTDGYWDILDIYQY</sequence>
<protein>
    <submittedName>
        <fullName evidence="9">Acetohydroxyacid synthase large subunit</fullName>
    </submittedName>
</protein>
<dbReference type="FunFam" id="3.40.50.970:FF:000007">
    <property type="entry name" value="Acetolactate synthase"/>
    <property type="match status" value="1"/>
</dbReference>
<evidence type="ECO:0000259" key="8">
    <source>
        <dbReference type="Pfam" id="PF02776"/>
    </source>
</evidence>
<dbReference type="AlphaFoldDB" id="A0A2N3PWH9"/>
<dbReference type="InterPro" id="IPR045229">
    <property type="entry name" value="TPP_enz"/>
</dbReference>
<dbReference type="InterPro" id="IPR011766">
    <property type="entry name" value="TPP_enzyme_TPP-bd"/>
</dbReference>
<dbReference type="Pfam" id="PF02775">
    <property type="entry name" value="TPP_enzyme_C"/>
    <property type="match status" value="1"/>
</dbReference>
<dbReference type="SUPFAM" id="SSF52467">
    <property type="entry name" value="DHS-like NAD/FAD-binding domain"/>
    <property type="match status" value="1"/>
</dbReference>
<dbReference type="GO" id="GO:0050660">
    <property type="term" value="F:flavin adenine dinucleotide binding"/>
    <property type="evidence" value="ECO:0007669"/>
    <property type="project" value="TreeGrafter"/>
</dbReference>
<dbReference type="Proteomes" id="UP000233293">
    <property type="component" value="Unassembled WGS sequence"/>
</dbReference>
<comment type="caution">
    <text evidence="9">The sequence shown here is derived from an EMBL/GenBank/DDBJ whole genome shotgun (WGS) entry which is preliminary data.</text>
</comment>
<dbReference type="RefSeq" id="WP_101250548.1">
    <property type="nucleotide sequence ID" value="NZ_PIUM01000009.1"/>
</dbReference>
<feature type="domain" description="Thiamine pyrophosphate enzyme N-terminal TPP-binding" evidence="8">
    <location>
        <begin position="27"/>
        <end position="138"/>
    </location>
</feature>
<dbReference type="Pfam" id="PF02776">
    <property type="entry name" value="TPP_enzyme_N"/>
    <property type="match status" value="1"/>
</dbReference>
<dbReference type="GO" id="GO:0003984">
    <property type="term" value="F:acetolactate synthase activity"/>
    <property type="evidence" value="ECO:0007669"/>
    <property type="project" value="TreeGrafter"/>
</dbReference>
<dbReference type="GO" id="GO:0000287">
    <property type="term" value="F:magnesium ion binding"/>
    <property type="evidence" value="ECO:0007669"/>
    <property type="project" value="InterPro"/>
</dbReference>
<dbReference type="PANTHER" id="PTHR18968">
    <property type="entry name" value="THIAMINE PYROPHOSPHATE ENZYMES"/>
    <property type="match status" value="1"/>
</dbReference>
<dbReference type="InterPro" id="IPR029035">
    <property type="entry name" value="DHS-like_NAD/FAD-binding_dom"/>
</dbReference>
<dbReference type="CDD" id="cd07035">
    <property type="entry name" value="TPP_PYR_POX_like"/>
    <property type="match status" value="1"/>
</dbReference>
<dbReference type="InterPro" id="IPR029061">
    <property type="entry name" value="THDP-binding"/>
</dbReference>
<feature type="compositionally biased region" description="Basic and acidic residues" evidence="5">
    <location>
        <begin position="1"/>
        <end position="13"/>
    </location>
</feature>
<dbReference type="PROSITE" id="PS00187">
    <property type="entry name" value="TPP_ENZYMES"/>
    <property type="match status" value="1"/>
</dbReference>
<dbReference type="PANTHER" id="PTHR18968:SF13">
    <property type="entry name" value="ACETOLACTATE SYNTHASE CATALYTIC SUBUNIT, MITOCHONDRIAL"/>
    <property type="match status" value="1"/>
</dbReference>
<dbReference type="Gene3D" id="3.40.50.1220">
    <property type="entry name" value="TPP-binding domain"/>
    <property type="match status" value="1"/>
</dbReference>
<comment type="cofactor">
    <cofactor evidence="1">
        <name>thiamine diphosphate</name>
        <dbReference type="ChEBI" id="CHEBI:58937"/>
    </cofactor>
</comment>
<accession>A0A2N3PWH9</accession>
<evidence type="ECO:0000256" key="3">
    <source>
        <dbReference type="ARBA" id="ARBA00023052"/>
    </source>
</evidence>
<comment type="similarity">
    <text evidence="2 4">Belongs to the TPP enzyme family.</text>
</comment>
<gene>
    <name evidence="9" type="ORF">CWS72_10395</name>
</gene>
<dbReference type="Pfam" id="PF00205">
    <property type="entry name" value="TPP_enzyme_M"/>
    <property type="match status" value="1"/>
</dbReference>
<dbReference type="CDD" id="cd00568">
    <property type="entry name" value="TPP_enzymes"/>
    <property type="match status" value="1"/>
</dbReference>
<evidence type="ECO:0000259" key="7">
    <source>
        <dbReference type="Pfam" id="PF02775"/>
    </source>
</evidence>
<dbReference type="EMBL" id="PIUM01000009">
    <property type="protein sequence ID" value="PKU24756.1"/>
    <property type="molecule type" value="Genomic_DNA"/>
</dbReference>
<organism evidence="9 10">
    <name type="scientific">Telmatospirillum siberiense</name>
    <dbReference type="NCBI Taxonomy" id="382514"/>
    <lineage>
        <taxon>Bacteria</taxon>
        <taxon>Pseudomonadati</taxon>
        <taxon>Pseudomonadota</taxon>
        <taxon>Alphaproteobacteria</taxon>
        <taxon>Rhodospirillales</taxon>
        <taxon>Rhodospirillaceae</taxon>
        <taxon>Telmatospirillum</taxon>
    </lineage>
</organism>
<evidence type="ECO:0000256" key="4">
    <source>
        <dbReference type="RuleBase" id="RU362132"/>
    </source>
</evidence>
<feature type="region of interest" description="Disordered" evidence="5">
    <location>
        <begin position="1"/>
        <end position="23"/>
    </location>
</feature>
<feature type="domain" description="Thiamine pyrophosphate enzyme central" evidence="6">
    <location>
        <begin position="222"/>
        <end position="361"/>
    </location>
</feature>
<evidence type="ECO:0000313" key="9">
    <source>
        <dbReference type="EMBL" id="PKU24756.1"/>
    </source>
</evidence>
<evidence type="ECO:0000259" key="6">
    <source>
        <dbReference type="Pfam" id="PF00205"/>
    </source>
</evidence>
<dbReference type="OrthoDB" id="4494979at2"/>
<dbReference type="InterPro" id="IPR012001">
    <property type="entry name" value="Thiamin_PyroP_enz_TPP-bd_dom"/>
</dbReference>
<feature type="domain" description="Thiamine pyrophosphate enzyme TPP-binding" evidence="7">
    <location>
        <begin position="427"/>
        <end position="581"/>
    </location>
</feature>
<dbReference type="InterPro" id="IPR012000">
    <property type="entry name" value="Thiamin_PyroP_enz_cen_dom"/>
</dbReference>
<evidence type="ECO:0000256" key="2">
    <source>
        <dbReference type="ARBA" id="ARBA00007812"/>
    </source>
</evidence>
<dbReference type="InterPro" id="IPR000399">
    <property type="entry name" value="TPP-bd_CS"/>
</dbReference>
<evidence type="ECO:0000256" key="1">
    <source>
        <dbReference type="ARBA" id="ARBA00001964"/>
    </source>
</evidence>
<name>A0A2N3PWH9_9PROT</name>
<dbReference type="SUPFAM" id="SSF52518">
    <property type="entry name" value="Thiamin diphosphate-binding fold (THDP-binding)"/>
    <property type="match status" value="2"/>
</dbReference>
<keyword evidence="10" id="KW-1185">Reference proteome</keyword>
<dbReference type="GO" id="GO:0005948">
    <property type="term" value="C:acetolactate synthase complex"/>
    <property type="evidence" value="ECO:0007669"/>
    <property type="project" value="TreeGrafter"/>
</dbReference>
<dbReference type="GO" id="GO:0030976">
    <property type="term" value="F:thiamine pyrophosphate binding"/>
    <property type="evidence" value="ECO:0007669"/>
    <property type="project" value="InterPro"/>
</dbReference>
<proteinExistence type="inferred from homology"/>
<dbReference type="GO" id="GO:0009099">
    <property type="term" value="P:L-valine biosynthetic process"/>
    <property type="evidence" value="ECO:0007669"/>
    <property type="project" value="TreeGrafter"/>
</dbReference>
<keyword evidence="3 4" id="KW-0786">Thiamine pyrophosphate</keyword>
<evidence type="ECO:0000256" key="5">
    <source>
        <dbReference type="SAM" id="MobiDB-lite"/>
    </source>
</evidence>
<reference evidence="10" key="1">
    <citation type="submission" date="2017-12" db="EMBL/GenBank/DDBJ databases">
        <title>Draft genome sequence of Telmatospirillum siberiense 26-4b1T, an acidotolerant peatland alphaproteobacterium potentially involved in sulfur cycling.</title>
        <authorList>
            <person name="Hausmann B."/>
            <person name="Pjevac P."/>
            <person name="Schreck K."/>
            <person name="Herbold C.W."/>
            <person name="Daims H."/>
            <person name="Wagner M."/>
            <person name="Pester M."/>
            <person name="Loy A."/>
        </authorList>
    </citation>
    <scope>NUCLEOTIDE SEQUENCE [LARGE SCALE GENOMIC DNA]</scope>
    <source>
        <strain evidence="10">26-4b1</strain>
    </source>
</reference>
<evidence type="ECO:0000313" key="10">
    <source>
        <dbReference type="Proteomes" id="UP000233293"/>
    </source>
</evidence>
<dbReference type="Gene3D" id="3.40.50.970">
    <property type="match status" value="2"/>
</dbReference>
<dbReference type="GO" id="GO:0009097">
    <property type="term" value="P:isoleucine biosynthetic process"/>
    <property type="evidence" value="ECO:0007669"/>
    <property type="project" value="TreeGrafter"/>
</dbReference>